<organism evidence="1 2">
    <name type="scientific">Dorcoceras hygrometricum</name>
    <dbReference type="NCBI Taxonomy" id="472368"/>
    <lineage>
        <taxon>Eukaryota</taxon>
        <taxon>Viridiplantae</taxon>
        <taxon>Streptophyta</taxon>
        <taxon>Embryophyta</taxon>
        <taxon>Tracheophyta</taxon>
        <taxon>Spermatophyta</taxon>
        <taxon>Magnoliopsida</taxon>
        <taxon>eudicotyledons</taxon>
        <taxon>Gunneridae</taxon>
        <taxon>Pentapetalae</taxon>
        <taxon>asterids</taxon>
        <taxon>lamiids</taxon>
        <taxon>Lamiales</taxon>
        <taxon>Gesneriaceae</taxon>
        <taxon>Didymocarpoideae</taxon>
        <taxon>Trichosporeae</taxon>
        <taxon>Loxocarpinae</taxon>
        <taxon>Dorcoceras</taxon>
    </lineage>
</organism>
<dbReference type="EMBL" id="KQ996030">
    <property type="protein sequence ID" value="KZV45679.1"/>
    <property type="molecule type" value="Genomic_DNA"/>
</dbReference>
<dbReference type="AlphaFoldDB" id="A0A2Z7CLV1"/>
<dbReference type="InterPro" id="IPR018788">
    <property type="entry name" value="Proteasome_assmbl_chp_3"/>
</dbReference>
<gene>
    <name evidence="1" type="ORF">F511_02339</name>
</gene>
<protein>
    <submittedName>
        <fullName evidence="1">Uncharacterized protein</fullName>
    </submittedName>
</protein>
<proteinExistence type="predicted"/>
<name>A0A2Z7CLV1_9LAMI</name>
<dbReference type="GO" id="GO:0043248">
    <property type="term" value="P:proteasome assembly"/>
    <property type="evidence" value="ECO:0007669"/>
    <property type="project" value="InterPro"/>
</dbReference>
<sequence length="124" mass="13389">MENRDFPVRSTSISLDVQGNETEIIISGYGDHVLVLATQIGSMGTILHARKEEGLTVDATFNVAVVFGKRNEPMLVACARQIIQHISDTGSSKALVLSLGLRNHSMETIKAIVSAVTEKLPEVT</sequence>
<dbReference type="PANTHER" id="PTHR31051:SF1">
    <property type="entry name" value="PROTEASOME ASSEMBLY CHAPERONE 3"/>
    <property type="match status" value="1"/>
</dbReference>
<dbReference type="InterPro" id="IPR053720">
    <property type="entry name" value="Psm_Assembly_Chaperone"/>
</dbReference>
<evidence type="ECO:0000313" key="2">
    <source>
        <dbReference type="Proteomes" id="UP000250235"/>
    </source>
</evidence>
<evidence type="ECO:0000313" key="1">
    <source>
        <dbReference type="EMBL" id="KZV45679.1"/>
    </source>
</evidence>
<keyword evidence="2" id="KW-1185">Reference proteome</keyword>
<dbReference type="OrthoDB" id="5839at2759"/>
<dbReference type="PANTHER" id="PTHR31051">
    <property type="entry name" value="PROTEASOME ASSEMBLY CHAPERONE 3"/>
    <property type="match status" value="1"/>
</dbReference>
<accession>A0A2Z7CLV1</accession>
<dbReference type="Pfam" id="PF10178">
    <property type="entry name" value="PAC3"/>
    <property type="match status" value="1"/>
</dbReference>
<dbReference type="Proteomes" id="UP000250235">
    <property type="component" value="Unassembled WGS sequence"/>
</dbReference>
<reference evidence="1 2" key="1">
    <citation type="journal article" date="2015" name="Proc. Natl. Acad. Sci. U.S.A.">
        <title>The resurrection genome of Boea hygrometrica: A blueprint for survival of dehydration.</title>
        <authorList>
            <person name="Xiao L."/>
            <person name="Yang G."/>
            <person name="Zhang L."/>
            <person name="Yang X."/>
            <person name="Zhao S."/>
            <person name="Ji Z."/>
            <person name="Zhou Q."/>
            <person name="Hu M."/>
            <person name="Wang Y."/>
            <person name="Chen M."/>
            <person name="Xu Y."/>
            <person name="Jin H."/>
            <person name="Xiao X."/>
            <person name="Hu G."/>
            <person name="Bao F."/>
            <person name="Hu Y."/>
            <person name="Wan P."/>
            <person name="Li L."/>
            <person name="Deng X."/>
            <person name="Kuang T."/>
            <person name="Xiang C."/>
            <person name="Zhu J.K."/>
            <person name="Oliver M.J."/>
            <person name="He Y."/>
        </authorList>
    </citation>
    <scope>NUCLEOTIDE SEQUENCE [LARGE SCALE GENOMIC DNA]</scope>
    <source>
        <strain evidence="2">cv. XS01</strain>
    </source>
</reference>
<dbReference type="Gene3D" id="3.30.230.90">
    <property type="match status" value="1"/>
</dbReference>